<protein>
    <recommendedName>
        <fullName evidence="2">Bet v I/Major latex protein domain-containing protein</fullName>
    </recommendedName>
</protein>
<dbReference type="InterPro" id="IPR050279">
    <property type="entry name" value="Plant_def-hormone_signal"/>
</dbReference>
<dbReference type="InterPro" id="IPR000916">
    <property type="entry name" value="Bet_v_I/MLP"/>
</dbReference>
<evidence type="ECO:0000256" key="1">
    <source>
        <dbReference type="ARBA" id="ARBA00009744"/>
    </source>
</evidence>
<evidence type="ECO:0000313" key="3">
    <source>
        <dbReference type="EMBL" id="KAG0476899.1"/>
    </source>
</evidence>
<organism evidence="4 6">
    <name type="scientific">Vanilla planifolia</name>
    <name type="common">Vanilla</name>
    <dbReference type="NCBI Taxonomy" id="51239"/>
    <lineage>
        <taxon>Eukaryota</taxon>
        <taxon>Viridiplantae</taxon>
        <taxon>Streptophyta</taxon>
        <taxon>Embryophyta</taxon>
        <taxon>Tracheophyta</taxon>
        <taxon>Spermatophyta</taxon>
        <taxon>Magnoliopsida</taxon>
        <taxon>Liliopsida</taxon>
        <taxon>Asparagales</taxon>
        <taxon>Orchidaceae</taxon>
        <taxon>Vanilloideae</taxon>
        <taxon>Vanilleae</taxon>
        <taxon>Vanilla</taxon>
    </lineage>
</organism>
<dbReference type="EMBL" id="JADCNL010000006">
    <property type="protein sequence ID" value="KAG0476899.1"/>
    <property type="molecule type" value="Genomic_DNA"/>
</dbReference>
<comment type="similarity">
    <text evidence="1">Belongs to the BetVI family.</text>
</comment>
<evidence type="ECO:0000313" key="5">
    <source>
        <dbReference type="Proteomes" id="UP000636800"/>
    </source>
</evidence>
<dbReference type="InterPro" id="IPR024949">
    <property type="entry name" value="Bet_v_I_allergen"/>
</dbReference>
<evidence type="ECO:0000313" key="4">
    <source>
        <dbReference type="EMBL" id="KAG0478545.1"/>
    </source>
</evidence>
<dbReference type="CDD" id="cd07816">
    <property type="entry name" value="Bet_v1-like"/>
    <property type="match status" value="1"/>
</dbReference>
<proteinExistence type="inferred from homology"/>
<reference evidence="5 6" key="1">
    <citation type="journal article" date="2020" name="Nat. Food">
        <title>A phased Vanilla planifolia genome enables genetic improvement of flavour and production.</title>
        <authorList>
            <person name="Hasing T."/>
            <person name="Tang H."/>
            <person name="Brym M."/>
            <person name="Khazi F."/>
            <person name="Huang T."/>
            <person name="Chambers A.H."/>
        </authorList>
    </citation>
    <scope>NUCLEOTIDE SEQUENCE [LARGE SCALE GENOMIC DNA]</scope>
    <source>
        <tissue evidence="4">Leaf</tissue>
    </source>
</reference>
<dbReference type="GO" id="GO:0004864">
    <property type="term" value="F:protein phosphatase inhibitor activity"/>
    <property type="evidence" value="ECO:0007669"/>
    <property type="project" value="InterPro"/>
</dbReference>
<gene>
    <name evidence="4" type="ORF">HPP92_013264</name>
    <name evidence="3" type="ORF">HPP92_013740</name>
</gene>
<dbReference type="EMBL" id="JADCNM010000006">
    <property type="protein sequence ID" value="KAG0478545.1"/>
    <property type="molecule type" value="Genomic_DNA"/>
</dbReference>
<dbReference type="Gene3D" id="3.30.530.20">
    <property type="match status" value="2"/>
</dbReference>
<dbReference type="FunFam" id="3.30.530.20:FF:000007">
    <property type="entry name" value="Major pollen allergen Bet v 1-A"/>
    <property type="match status" value="1"/>
</dbReference>
<dbReference type="GO" id="GO:0005737">
    <property type="term" value="C:cytoplasm"/>
    <property type="evidence" value="ECO:0007669"/>
    <property type="project" value="TreeGrafter"/>
</dbReference>
<dbReference type="PANTHER" id="PTHR31213:SF201">
    <property type="entry name" value="OS03G0300400 PROTEIN"/>
    <property type="match status" value="1"/>
</dbReference>
<dbReference type="Proteomes" id="UP000636800">
    <property type="component" value="Chromosome 6"/>
</dbReference>
<feature type="domain" description="Bet v I/Major latex protein" evidence="2">
    <location>
        <begin position="3"/>
        <end position="147"/>
    </location>
</feature>
<dbReference type="GO" id="GO:0010427">
    <property type="term" value="F:abscisic acid binding"/>
    <property type="evidence" value="ECO:0007669"/>
    <property type="project" value="InterPro"/>
</dbReference>
<dbReference type="GO" id="GO:0006952">
    <property type="term" value="P:defense response"/>
    <property type="evidence" value="ECO:0007669"/>
    <property type="project" value="InterPro"/>
</dbReference>
<keyword evidence="5" id="KW-1185">Reference proteome</keyword>
<comment type="caution">
    <text evidence="4">The sequence shown here is derived from an EMBL/GenBank/DDBJ whole genome shotgun (WGS) entry which is preliminary data.</text>
</comment>
<dbReference type="PRINTS" id="PR00634">
    <property type="entry name" value="BETALLERGEN"/>
</dbReference>
<evidence type="ECO:0000313" key="6">
    <source>
        <dbReference type="Proteomes" id="UP000639772"/>
    </source>
</evidence>
<name>A0A835QYQ1_VANPL</name>
<dbReference type="GO" id="GO:0038023">
    <property type="term" value="F:signaling receptor activity"/>
    <property type="evidence" value="ECO:0007669"/>
    <property type="project" value="InterPro"/>
</dbReference>
<dbReference type="AlphaFoldDB" id="A0A835QYQ1"/>
<dbReference type="SUPFAM" id="SSF55961">
    <property type="entry name" value="Bet v1-like"/>
    <property type="match status" value="2"/>
</dbReference>
<accession>A0A835QYQ1</accession>
<dbReference type="OrthoDB" id="1500546at2759"/>
<evidence type="ECO:0000259" key="2">
    <source>
        <dbReference type="Pfam" id="PF00407"/>
    </source>
</evidence>
<dbReference type="Proteomes" id="UP000639772">
    <property type="component" value="Chromosome 6"/>
</dbReference>
<sequence>MTSTWSVDVETQAAAGRIFKAGFRRLAQPWPEGHPTHHQRSRPSLRRWRPGSLRQINFAPGVPFGLVKERLDFIDHGKLEAKLTLVEGGELGTKLEFASSHVKVEAKGSGSVVKFVATYKTLPGVDFSEEVKKAKEGFVETVKAVEAKGSGSVVKFVATYKTLPGVDFSEEVKKAKEGFVETVKAVEAHLLAHPAAYA</sequence>
<dbReference type="Pfam" id="PF00407">
    <property type="entry name" value="Bet_v_1"/>
    <property type="match status" value="1"/>
</dbReference>
<dbReference type="GO" id="GO:0009738">
    <property type="term" value="P:abscisic acid-activated signaling pathway"/>
    <property type="evidence" value="ECO:0007669"/>
    <property type="project" value="InterPro"/>
</dbReference>
<dbReference type="PANTHER" id="PTHR31213">
    <property type="entry name" value="OS08G0374000 PROTEIN-RELATED"/>
    <property type="match status" value="1"/>
</dbReference>
<dbReference type="InterPro" id="IPR023393">
    <property type="entry name" value="START-like_dom_sf"/>
</dbReference>
<dbReference type="GO" id="GO:0005634">
    <property type="term" value="C:nucleus"/>
    <property type="evidence" value="ECO:0007669"/>
    <property type="project" value="TreeGrafter"/>
</dbReference>
<dbReference type="PROSITE" id="PS00451">
    <property type="entry name" value="PATHOGENESIS_BETVI"/>
    <property type="match status" value="1"/>
</dbReference>